<proteinExistence type="predicted"/>
<dbReference type="AlphaFoldDB" id="A0A9P3PR88"/>
<dbReference type="EMBL" id="BRPK01000008">
    <property type="protein sequence ID" value="GLB40281.1"/>
    <property type="molecule type" value="Genomic_DNA"/>
</dbReference>
<sequence>MEITTAAIRTPPQAATDTTIPRATEATVIRIPTVRPTTTTGRVMLVTPRLSNRGSSFKSSGKYGALHMKQLPATNVLDVNLSRHDLLGVAVAAKKKPELGSATPSRDQAVLPKHLVLCPDCT</sequence>
<keyword evidence="2" id="KW-1185">Reference proteome</keyword>
<organism evidence="1 2">
    <name type="scientific">Lyophyllum shimeji</name>
    <name type="common">Hon-shimeji</name>
    <name type="synonym">Tricholoma shimeji</name>
    <dbReference type="NCBI Taxonomy" id="47721"/>
    <lineage>
        <taxon>Eukaryota</taxon>
        <taxon>Fungi</taxon>
        <taxon>Dikarya</taxon>
        <taxon>Basidiomycota</taxon>
        <taxon>Agaricomycotina</taxon>
        <taxon>Agaricomycetes</taxon>
        <taxon>Agaricomycetidae</taxon>
        <taxon>Agaricales</taxon>
        <taxon>Tricholomatineae</taxon>
        <taxon>Lyophyllaceae</taxon>
        <taxon>Lyophyllum</taxon>
    </lineage>
</organism>
<evidence type="ECO:0000313" key="2">
    <source>
        <dbReference type="Proteomes" id="UP001063166"/>
    </source>
</evidence>
<reference evidence="1" key="1">
    <citation type="submission" date="2022-07" db="EMBL/GenBank/DDBJ databases">
        <title>The genome of Lyophyllum shimeji provides insight into the initial evolution of ectomycorrhizal fungal genome.</title>
        <authorList>
            <person name="Kobayashi Y."/>
            <person name="Shibata T."/>
            <person name="Hirakawa H."/>
            <person name="Shigenobu S."/>
            <person name="Nishiyama T."/>
            <person name="Yamada A."/>
            <person name="Hasebe M."/>
            <person name="Kawaguchi M."/>
        </authorList>
    </citation>
    <scope>NUCLEOTIDE SEQUENCE</scope>
    <source>
        <strain evidence="1">AT787</strain>
    </source>
</reference>
<comment type="caution">
    <text evidence="1">The sequence shown here is derived from an EMBL/GenBank/DDBJ whole genome shotgun (WGS) entry which is preliminary data.</text>
</comment>
<evidence type="ECO:0000313" key="1">
    <source>
        <dbReference type="EMBL" id="GLB40281.1"/>
    </source>
</evidence>
<dbReference type="Proteomes" id="UP001063166">
    <property type="component" value="Unassembled WGS sequence"/>
</dbReference>
<protein>
    <submittedName>
        <fullName evidence="1">Uncharacterized protein</fullName>
    </submittedName>
</protein>
<name>A0A9P3PR88_LYOSH</name>
<accession>A0A9P3PR88</accession>
<gene>
    <name evidence="1" type="ORF">LshimejAT787_0801520</name>
</gene>